<reference evidence="2 3" key="1">
    <citation type="submission" date="2024-02" db="EMBL/GenBank/DDBJ databases">
        <title>de novo genome assembly of Solanum bulbocastanum strain 11H21.</title>
        <authorList>
            <person name="Hosaka A.J."/>
        </authorList>
    </citation>
    <scope>NUCLEOTIDE SEQUENCE [LARGE SCALE GENOMIC DNA]</scope>
    <source>
        <tissue evidence="2">Young leaves</tissue>
    </source>
</reference>
<evidence type="ECO:0000256" key="1">
    <source>
        <dbReference type="SAM" id="MobiDB-lite"/>
    </source>
</evidence>
<dbReference type="Proteomes" id="UP001371456">
    <property type="component" value="Unassembled WGS sequence"/>
</dbReference>
<organism evidence="2 3">
    <name type="scientific">Solanum bulbocastanum</name>
    <name type="common">Wild potato</name>
    <dbReference type="NCBI Taxonomy" id="147425"/>
    <lineage>
        <taxon>Eukaryota</taxon>
        <taxon>Viridiplantae</taxon>
        <taxon>Streptophyta</taxon>
        <taxon>Embryophyta</taxon>
        <taxon>Tracheophyta</taxon>
        <taxon>Spermatophyta</taxon>
        <taxon>Magnoliopsida</taxon>
        <taxon>eudicotyledons</taxon>
        <taxon>Gunneridae</taxon>
        <taxon>Pentapetalae</taxon>
        <taxon>asterids</taxon>
        <taxon>lamiids</taxon>
        <taxon>Solanales</taxon>
        <taxon>Solanaceae</taxon>
        <taxon>Solanoideae</taxon>
        <taxon>Solaneae</taxon>
        <taxon>Solanum</taxon>
    </lineage>
</organism>
<sequence length="76" mass="8344">MKSSPSETSPTQGTSIEASNQVEPNKELIPLSKASQRCCCCLFRNPGERKVLTEQSCCIYVPSTDALFTCHLFCVV</sequence>
<protein>
    <submittedName>
        <fullName evidence="2">Uncharacterized protein</fullName>
    </submittedName>
</protein>
<gene>
    <name evidence="2" type="ORF">RDI58_007642</name>
</gene>
<accession>A0AAN8TVK1</accession>
<proteinExistence type="predicted"/>
<dbReference type="EMBL" id="JBANQN010000003">
    <property type="protein sequence ID" value="KAK6794189.1"/>
    <property type="molecule type" value="Genomic_DNA"/>
</dbReference>
<keyword evidence="3" id="KW-1185">Reference proteome</keyword>
<feature type="region of interest" description="Disordered" evidence="1">
    <location>
        <begin position="1"/>
        <end position="24"/>
    </location>
</feature>
<feature type="compositionally biased region" description="Polar residues" evidence="1">
    <location>
        <begin position="1"/>
        <end position="23"/>
    </location>
</feature>
<evidence type="ECO:0000313" key="3">
    <source>
        <dbReference type="Proteomes" id="UP001371456"/>
    </source>
</evidence>
<evidence type="ECO:0000313" key="2">
    <source>
        <dbReference type="EMBL" id="KAK6794189.1"/>
    </source>
</evidence>
<dbReference type="AlphaFoldDB" id="A0AAN8TVK1"/>
<comment type="caution">
    <text evidence="2">The sequence shown here is derived from an EMBL/GenBank/DDBJ whole genome shotgun (WGS) entry which is preliminary data.</text>
</comment>
<name>A0AAN8TVK1_SOLBU</name>